<dbReference type="RefSeq" id="XP_002911446.1">
    <property type="nucleotide sequence ID" value="XM_002911400.1"/>
</dbReference>
<name>D6RLT8_COPC7</name>
<organism evidence="2 3">
    <name type="scientific">Coprinopsis cinerea (strain Okayama-7 / 130 / ATCC MYA-4618 / FGSC 9003)</name>
    <name type="common">Inky cap fungus</name>
    <name type="synonym">Hormographiella aspergillata</name>
    <dbReference type="NCBI Taxonomy" id="240176"/>
    <lineage>
        <taxon>Eukaryota</taxon>
        <taxon>Fungi</taxon>
        <taxon>Dikarya</taxon>
        <taxon>Basidiomycota</taxon>
        <taxon>Agaricomycotina</taxon>
        <taxon>Agaricomycetes</taxon>
        <taxon>Agaricomycetidae</taxon>
        <taxon>Agaricales</taxon>
        <taxon>Agaricineae</taxon>
        <taxon>Psathyrellaceae</taxon>
        <taxon>Coprinopsis</taxon>
    </lineage>
</organism>
<reference evidence="2 3" key="1">
    <citation type="journal article" date="2010" name="Proc. Natl. Acad. Sci. U.S.A.">
        <title>Insights into evolution of multicellular fungi from the assembled chromosomes of the mushroom Coprinopsis cinerea (Coprinus cinereus).</title>
        <authorList>
            <person name="Stajich J.E."/>
            <person name="Wilke S.K."/>
            <person name="Ahren D."/>
            <person name="Au C.H."/>
            <person name="Birren B.W."/>
            <person name="Borodovsky M."/>
            <person name="Burns C."/>
            <person name="Canback B."/>
            <person name="Casselton L.A."/>
            <person name="Cheng C.K."/>
            <person name="Deng J."/>
            <person name="Dietrich F.S."/>
            <person name="Fargo D.C."/>
            <person name="Farman M.L."/>
            <person name="Gathman A.C."/>
            <person name="Goldberg J."/>
            <person name="Guigo R."/>
            <person name="Hoegger P.J."/>
            <person name="Hooker J.B."/>
            <person name="Huggins A."/>
            <person name="James T.Y."/>
            <person name="Kamada T."/>
            <person name="Kilaru S."/>
            <person name="Kodira C."/>
            <person name="Kues U."/>
            <person name="Kupfer D."/>
            <person name="Kwan H.S."/>
            <person name="Lomsadze A."/>
            <person name="Li W."/>
            <person name="Lilly W.W."/>
            <person name="Ma L.J."/>
            <person name="Mackey A.J."/>
            <person name="Manning G."/>
            <person name="Martin F."/>
            <person name="Muraguchi H."/>
            <person name="Natvig D.O."/>
            <person name="Palmerini H."/>
            <person name="Ramesh M.A."/>
            <person name="Rehmeyer C.J."/>
            <person name="Roe B.A."/>
            <person name="Shenoy N."/>
            <person name="Stanke M."/>
            <person name="Ter-Hovhannisyan V."/>
            <person name="Tunlid A."/>
            <person name="Velagapudi R."/>
            <person name="Vision T.J."/>
            <person name="Zeng Q."/>
            <person name="Zolan M.E."/>
            <person name="Pukkila P.J."/>
        </authorList>
    </citation>
    <scope>NUCLEOTIDE SEQUENCE [LARGE SCALE GENOMIC DNA]</scope>
    <source>
        <strain evidence="3">Okayama-7 / 130 / ATCC MYA-4618 / FGSC 9003</strain>
    </source>
</reference>
<feature type="region of interest" description="Disordered" evidence="1">
    <location>
        <begin position="125"/>
        <end position="218"/>
    </location>
</feature>
<comment type="caution">
    <text evidence="2">The sequence shown here is derived from an EMBL/GenBank/DDBJ whole genome shotgun (WGS) entry which is preliminary data.</text>
</comment>
<feature type="region of interest" description="Disordered" evidence="1">
    <location>
        <begin position="1"/>
        <end position="49"/>
    </location>
</feature>
<dbReference type="AlphaFoldDB" id="D6RLT8"/>
<feature type="compositionally biased region" description="Low complexity" evidence="1">
    <location>
        <begin position="39"/>
        <end position="48"/>
    </location>
</feature>
<gene>
    <name evidence="2" type="ORF">CC1G_14443</name>
</gene>
<accession>D6RLT8</accession>
<feature type="compositionally biased region" description="Low complexity" evidence="1">
    <location>
        <begin position="125"/>
        <end position="145"/>
    </location>
</feature>
<dbReference type="OrthoDB" id="3256495at2759"/>
<dbReference type="VEuPathDB" id="FungiDB:CC1G_14443"/>
<proteinExistence type="predicted"/>
<dbReference type="OMA" id="CGLITWP"/>
<feature type="compositionally biased region" description="Acidic residues" evidence="1">
    <location>
        <begin position="582"/>
        <end position="598"/>
    </location>
</feature>
<feature type="compositionally biased region" description="Acidic residues" evidence="1">
    <location>
        <begin position="1"/>
        <end position="12"/>
    </location>
</feature>
<dbReference type="KEGG" id="cci:CC1G_14443"/>
<feature type="compositionally biased region" description="Low complexity" evidence="1">
    <location>
        <begin position="201"/>
        <end position="217"/>
    </location>
</feature>
<evidence type="ECO:0000313" key="3">
    <source>
        <dbReference type="Proteomes" id="UP000001861"/>
    </source>
</evidence>
<dbReference type="EMBL" id="AACS02000004">
    <property type="protein sequence ID" value="EFI27952.1"/>
    <property type="molecule type" value="Genomic_DNA"/>
</dbReference>
<dbReference type="eggNOG" id="ENOG502SN45">
    <property type="taxonomic scope" value="Eukaryota"/>
</dbReference>
<dbReference type="InParanoid" id="D6RLT8"/>
<sequence>MSELDSWSDSDWLDIPSGNASEDNDSISSRDTHSRPLSRRSSFSLGSSREGDIEAWEGYAYDSHDEAAANLASGMYPLPNATLAGSTDLQRVPLDLIPNIETELDRAEDERVKEALEQSLIGTLSASRSSTTGAAGLATSGTTHSQSTNSAPNLRLSFPDPLTSSRNELTRSYDDVSPPQSPKDDGREQLPTESVSKAGEDAAAASPDQSPDPTQPSATITVREDEAQEVVPPKVDLEIHLYGSSTEYKWALVQDLLQKVADGSGQFLGKPLDPGAGLVQTVRLENDDEDSKGLINVVKIFDRTEDNKPPIDAYDDDAPSLGIVFLPALRLPPLALHDFYLPVMARNELLDLTYEGSIPAMRQAAEDDWELLCIPSFKAFPIKDGKYSVATHDGICGADSAQVREAMEVLVTGIPKKPVKSEPSTPVNAVTIFALVSLIVGFACNTSFHSNSPIPTKTVNLTTPNNTWIAISPGPNRSNSHPLHHTNVKTSAAITSLKDVALSVYIAGSTSLSLTSQIKSLVPTSSQSPAILPCIKCSTEAALAKPITRDVVVAPSSSVALAECPMPPSPSPSKALAVSEVDSNDDSEDVQEDGEEDILPEPTTKALGLKFVDSLSEALGVTKAAVIKSVNDETNDLFDSLDDLLSSIRTQTDELIKNSKGKARAFGEQVQNMGETLQYRNDRARSRAKELKKKGEEFIWTASERVKQRTDIAKKRAYRIRRSLEESDAWKVYQARRMEWDDGYEDAWKDTGTWGIHSSRGCAKVHSGRAGRLRSFSCD</sequence>
<dbReference type="GeneID" id="9378714"/>
<protein>
    <submittedName>
        <fullName evidence="2">Uncharacterized protein</fullName>
    </submittedName>
</protein>
<dbReference type="STRING" id="240176.D6RLT8"/>
<evidence type="ECO:0000256" key="1">
    <source>
        <dbReference type="SAM" id="MobiDB-lite"/>
    </source>
</evidence>
<evidence type="ECO:0000313" key="2">
    <source>
        <dbReference type="EMBL" id="EFI27952.1"/>
    </source>
</evidence>
<feature type="region of interest" description="Disordered" evidence="1">
    <location>
        <begin position="564"/>
        <end position="598"/>
    </location>
</feature>
<keyword evidence="3" id="KW-1185">Reference proteome</keyword>
<dbReference type="HOGENOM" id="CLU_386169_0_0_1"/>
<dbReference type="Proteomes" id="UP000001861">
    <property type="component" value="Unassembled WGS sequence"/>
</dbReference>
<feature type="compositionally biased region" description="Polar residues" evidence="1">
    <location>
        <begin position="18"/>
        <end position="27"/>
    </location>
</feature>